<dbReference type="InterPro" id="IPR052434">
    <property type="entry name" value="Tectonic-like_complex_comp"/>
</dbReference>
<reference evidence="4" key="1">
    <citation type="submission" date="2021-07" db="EMBL/GenBank/DDBJ databases">
        <authorList>
            <person name="Catto M.A."/>
            <person name="Jacobson A."/>
            <person name="Kennedy G."/>
            <person name="Labadie P."/>
            <person name="Hunt B.G."/>
            <person name="Srinivasan R."/>
        </authorList>
    </citation>
    <scope>NUCLEOTIDE SEQUENCE</scope>
    <source>
        <strain evidence="4">PL_HMW_Pooled</strain>
        <tissue evidence="4">Head</tissue>
    </source>
</reference>
<dbReference type="Pfam" id="PF00168">
    <property type="entry name" value="C2"/>
    <property type="match status" value="1"/>
</dbReference>
<organism evidence="4 5">
    <name type="scientific">Frankliniella fusca</name>
    <dbReference type="NCBI Taxonomy" id="407009"/>
    <lineage>
        <taxon>Eukaryota</taxon>
        <taxon>Metazoa</taxon>
        <taxon>Ecdysozoa</taxon>
        <taxon>Arthropoda</taxon>
        <taxon>Hexapoda</taxon>
        <taxon>Insecta</taxon>
        <taxon>Pterygota</taxon>
        <taxon>Neoptera</taxon>
        <taxon>Paraneoptera</taxon>
        <taxon>Thysanoptera</taxon>
        <taxon>Terebrantia</taxon>
        <taxon>Thripoidea</taxon>
        <taxon>Thripidae</taxon>
        <taxon>Frankliniella</taxon>
    </lineage>
</organism>
<feature type="compositionally biased region" description="Polar residues" evidence="2">
    <location>
        <begin position="47"/>
        <end position="64"/>
    </location>
</feature>
<accession>A0AAE1GVQ1</accession>
<feature type="domain" description="C2" evidence="3">
    <location>
        <begin position="1106"/>
        <end position="1257"/>
    </location>
</feature>
<dbReference type="InterPro" id="IPR056290">
    <property type="entry name" value="CEPT76/DRC7_peptidase-like_dom"/>
</dbReference>
<reference evidence="4" key="2">
    <citation type="journal article" date="2023" name="BMC Genomics">
        <title>Pest status, molecular evolution, and epigenetic factors derived from the genome assembly of Frankliniella fusca, a thysanopteran phytovirus vector.</title>
        <authorList>
            <person name="Catto M.A."/>
            <person name="Labadie P.E."/>
            <person name="Jacobson A.L."/>
            <person name="Kennedy G.G."/>
            <person name="Srinivasan R."/>
            <person name="Hunt B.G."/>
        </authorList>
    </citation>
    <scope>NUCLEOTIDE SEQUENCE</scope>
    <source>
        <strain evidence="4">PL_HMW_Pooled</strain>
    </source>
</reference>
<dbReference type="Pfam" id="PF15625">
    <property type="entry name" value="CC2D2AN-C2"/>
    <property type="match status" value="1"/>
</dbReference>
<name>A0AAE1GVQ1_9NEOP</name>
<feature type="compositionally biased region" description="Basic and acidic residues" evidence="2">
    <location>
        <begin position="7"/>
        <end position="18"/>
    </location>
</feature>
<feature type="region of interest" description="Disordered" evidence="2">
    <location>
        <begin position="1"/>
        <end position="20"/>
    </location>
</feature>
<feature type="region of interest" description="Disordered" evidence="2">
    <location>
        <begin position="102"/>
        <end position="175"/>
    </location>
</feature>
<protein>
    <submittedName>
        <fullName evidence="4">Coiled-coil and C2 domain-containing protein 2A</fullName>
    </submittedName>
</protein>
<feature type="region of interest" description="Disordered" evidence="2">
    <location>
        <begin position="25"/>
        <end position="64"/>
    </location>
</feature>
<evidence type="ECO:0000313" key="5">
    <source>
        <dbReference type="Proteomes" id="UP001219518"/>
    </source>
</evidence>
<feature type="coiled-coil region" evidence="1">
    <location>
        <begin position="499"/>
        <end position="526"/>
    </location>
</feature>
<feature type="region of interest" description="Disordered" evidence="2">
    <location>
        <begin position="273"/>
        <end position="308"/>
    </location>
</feature>
<dbReference type="InterPro" id="IPR035892">
    <property type="entry name" value="C2_domain_sf"/>
</dbReference>
<feature type="region of interest" description="Disordered" evidence="2">
    <location>
        <begin position="656"/>
        <end position="676"/>
    </location>
</feature>
<evidence type="ECO:0000259" key="3">
    <source>
        <dbReference type="PROSITE" id="PS50004"/>
    </source>
</evidence>
<evidence type="ECO:0000313" key="4">
    <source>
        <dbReference type="EMBL" id="KAK3909758.1"/>
    </source>
</evidence>
<dbReference type="InterPro" id="IPR041510">
    <property type="entry name" value="DUF5523"/>
</dbReference>
<dbReference type="Gene3D" id="2.60.40.150">
    <property type="entry name" value="C2 domain"/>
    <property type="match status" value="1"/>
</dbReference>
<dbReference type="EMBL" id="JAHWGI010000118">
    <property type="protein sequence ID" value="KAK3909758.1"/>
    <property type="molecule type" value="Genomic_DNA"/>
</dbReference>
<dbReference type="InterPro" id="IPR028928">
    <property type="entry name" value="CC2D2AN-C2"/>
</dbReference>
<feature type="compositionally biased region" description="Polar residues" evidence="2">
    <location>
        <begin position="155"/>
        <end position="173"/>
    </location>
</feature>
<proteinExistence type="predicted"/>
<dbReference type="GO" id="GO:1905515">
    <property type="term" value="P:non-motile cilium assembly"/>
    <property type="evidence" value="ECO:0007669"/>
    <property type="project" value="TreeGrafter"/>
</dbReference>
<keyword evidence="5" id="KW-1185">Reference proteome</keyword>
<dbReference type="CDD" id="cd00030">
    <property type="entry name" value="C2"/>
    <property type="match status" value="1"/>
</dbReference>
<dbReference type="GO" id="GO:0035869">
    <property type="term" value="C:ciliary transition zone"/>
    <property type="evidence" value="ECO:0007669"/>
    <property type="project" value="TreeGrafter"/>
</dbReference>
<dbReference type="Pfam" id="PF24656">
    <property type="entry name" value="CEPT76_peptidase"/>
    <property type="match status" value="1"/>
</dbReference>
<dbReference type="GO" id="GO:1904491">
    <property type="term" value="P:protein localization to ciliary transition zone"/>
    <property type="evidence" value="ECO:0007669"/>
    <property type="project" value="TreeGrafter"/>
</dbReference>
<feature type="compositionally biased region" description="Low complexity" evidence="2">
    <location>
        <begin position="103"/>
        <end position="118"/>
    </location>
</feature>
<comment type="caution">
    <text evidence="4">The sequence shown here is derived from an EMBL/GenBank/DDBJ whole genome shotgun (WGS) entry which is preliminary data.</text>
</comment>
<gene>
    <name evidence="4" type="ORF">KUF71_019767</name>
</gene>
<evidence type="ECO:0000256" key="2">
    <source>
        <dbReference type="SAM" id="MobiDB-lite"/>
    </source>
</evidence>
<dbReference type="InterPro" id="IPR056288">
    <property type="entry name" value="CEP76_C"/>
</dbReference>
<dbReference type="InterPro" id="IPR000008">
    <property type="entry name" value="C2_dom"/>
</dbReference>
<dbReference type="SMART" id="SM00239">
    <property type="entry name" value="C2"/>
    <property type="match status" value="2"/>
</dbReference>
<dbReference type="PROSITE" id="PS50004">
    <property type="entry name" value="C2"/>
    <property type="match status" value="1"/>
</dbReference>
<dbReference type="SUPFAM" id="SSF49562">
    <property type="entry name" value="C2 domain (Calcium/lipid-binding domain, CaLB)"/>
    <property type="match status" value="2"/>
</dbReference>
<dbReference type="Pfam" id="PF17661">
    <property type="entry name" value="DUF5523"/>
    <property type="match status" value="1"/>
</dbReference>
<dbReference type="PANTHER" id="PTHR20837">
    <property type="entry name" value="CENTROSOMAL PROTEIN-RELATED"/>
    <property type="match status" value="1"/>
</dbReference>
<keyword evidence="1" id="KW-0175">Coiled coil</keyword>
<dbReference type="Pfam" id="PF24652">
    <property type="entry name" value="CEP76_C"/>
    <property type="match status" value="1"/>
</dbReference>
<dbReference type="Proteomes" id="UP001219518">
    <property type="component" value="Unassembled WGS sequence"/>
</dbReference>
<sequence>MAAVEAEEARKAAKKEFKQASAWVEDEIGDSKYHSTSSSNEEHETIDSVNYSAPVYSSPSRVSTNEYPQVVVKEILDQSHGKEGNVICGDVPSLQHAPKIKSIKNASFSSSTSTSPHKTSIHASEPRSDNRRSQVIKTDLGVEGLSLNRRRMSAGDSSPDGSHSMTSQSLSETRSYRDKLKDRFLAVKERAGNYTSEAKSRKLLMDSISHQTDRHSKADELLKKEEMELEAALGKHQSAYNKKQINSISGKQITTADTSFDFFAKVWDPEQEAVQSPEPLVSQEEENASRPLSGQTADDQVEGNGGRDQTKLLAADYLGFDRDEWELVDHMAGPILLDKNESCAKESELYFYPSRDPVPLEDRLGSGKEVRYREEEGIFVGHRPKVRTSNINRLEKRLLEQGGRFWFGDDGNLNSMPDPLRSAPYRPPPGPSQDSQCLEVEFVPGTNHLVYESNLAPEGASCALLEIHIGTLSFQHHPLFNQEHVLSQRLTNFYKQYSARQLIQQEERLEGRLDSLRQAYDNLQLLLNSNAADITQQQLERMQLYKKEIRVTWQHLLLEGFRSRQLLISLLSSWRDLRKLRDTQGFTCTPVRLVIHREQLTQSEMLSEKLKWENEIRQACIEMEMQEQERYSLEWEQFQTQLEIWRRQQIEKGKASDIRQQTARNEMEEGAEDQTNSDITSQIIANSGSRFAVEEPNEPKPVDSSKIRAEVVDKMMLCLRPPGEPKLKFSLKDTESIDSTPNDVGEKQRRKALRKCQLFVRIFYNNKEVCKTQVHPLTSNFKVVFNEVFSIRISQPPDNIHLSVFEDGAGGGRHHLAQIYLPIPSANRTLKSTAMENHEFSSDRIVSFSHAGVGSGTFISGSPGMNGCLYTSGFISCRLGWGVDKDTKLILAPQQKYLPLNDGEQVSSNILSELEKDGSLDLTKLMEWAQQSQLDPNDPSNASFFFLLKNLNSNSKRESDVFRLNPLLNEFDFCDISSIENNPRLRLLVLRSHGENEFRDCKFVPNREKEIPLEIFKTYEKRLSVSARESEFDVEVTWSDPLSSHRAWGRLYLERVYQRVLAQCKQAQRTANLHHIVVEDQVPDISTLGLTFMKWLQPKRPLRPLRKERKKVAVQSLAGQEVKLMVNVIRAFEVPVRKTTDSLLGSMLVPSSSNLGFATVAVRPFVEVSFQGSTLRTTTAEGANPTWNQDLQIPVRPGSSDSDTLFIHLFDEVIVDLVDDDRQRETSIHQRLERNWLASLNIPFSTLVHNARIEGTFKMYSPPMLLGYERESHQSSGWQSGNLSPDQGQLFPNRDATFINLFITVQPALTPPEIFNERLDSSEVSALEEHLIHFEREVDLILPQRKIKTLVIDASGKSVCVTRFFHPLNPPAISAEAVITEDTAARFVSMVPVAPSQGILDVWLTCDQVLRLGWGNSWAHAVLLCCYFLGLGKKAWMLIGTGIPHGMTAYVFVCEKQEQNKVHYWVWDPTAGQRYSIYDSFCPLQRIYGLINDENIWINLQKEELPRRTQFNLNRRSEWMAAFGRRGAISAPVGSVQPASLHYSPISSNAATTLQDKLEKFLRDSLMKWRRTKITLWNRYCIATLRKILPRLEHVCCFGSGDNTSPHHTRELQHILASHKVCGFPINLPYKSFEAIVEAVRATGVHHNQDENAEFALAVYVHPFPNNILSVWVYVASLTKLR</sequence>
<dbReference type="PANTHER" id="PTHR20837:SF0">
    <property type="entry name" value="COILED-COIL AND C2 DOMAIN-CONTAINING PROTEIN 2A"/>
    <property type="match status" value="1"/>
</dbReference>
<evidence type="ECO:0000256" key="1">
    <source>
        <dbReference type="SAM" id="Coils"/>
    </source>
</evidence>